<reference evidence="3" key="3">
    <citation type="submission" date="2025-09" db="UniProtKB">
        <authorList>
            <consortium name="Ensembl"/>
        </authorList>
    </citation>
    <scope>IDENTIFICATION</scope>
</reference>
<keyword evidence="4" id="KW-1185">Reference proteome</keyword>
<dbReference type="OMA" id="WCINNEN"/>
<dbReference type="GeneTree" id="ENSGT00530000062932"/>
<accession>H2NPG2</accession>
<evidence type="ECO:0000259" key="2">
    <source>
        <dbReference type="Pfam" id="PF15070"/>
    </source>
</evidence>
<name>H2NPG2_PONAB</name>
<feature type="region of interest" description="Disordered" evidence="1">
    <location>
        <begin position="1"/>
        <end position="29"/>
    </location>
</feature>
<feature type="region of interest" description="Disordered" evidence="1">
    <location>
        <begin position="204"/>
        <end position="229"/>
    </location>
</feature>
<dbReference type="eggNOG" id="KOG4725">
    <property type="taxonomic scope" value="Eukaryota"/>
</dbReference>
<reference evidence="3 4" key="1">
    <citation type="submission" date="2008-02" db="EMBL/GenBank/DDBJ databases">
        <title>A 6x draft sequence assembly of the Pongo pygmaeus abelii genome.</title>
        <authorList>
            <person name="Wilson R.K."/>
            <person name="Mardis E."/>
        </authorList>
    </citation>
    <scope>NUCLEOTIDE SEQUENCE [LARGE SCALE GENOMIC DNA]</scope>
</reference>
<dbReference type="InterPro" id="IPR043976">
    <property type="entry name" value="GOLGA_cons_dom"/>
</dbReference>
<sequence>MLSLLNRRQEERLHEQEETPREQEKLPGQETLLEQVEKLLEQERWQEEEERLLERERLLDQWRNCWNRRGCGSRRLCGSWRGCWSWGGKPSTSSGRSHTAALRSWCINNENKSTLQLEQQVKELKKLGAPGSYQPGETAAKAQLSLVALPGEGTGDHSEKEHRCSAMPNIPGDLESQEAMVAFFNSAGASALEEQRVCCQRLAHPVASSQKKPEAAAPAPETGGESVCGETHRALQGAMEKLQVSRTRWT</sequence>
<evidence type="ECO:0000313" key="3">
    <source>
        <dbReference type="Ensembl" id="ENSPPYP00000007784.2"/>
    </source>
</evidence>
<dbReference type="AlphaFoldDB" id="H2NPG2"/>
<dbReference type="Proteomes" id="UP000001595">
    <property type="component" value="Chromosome 15"/>
</dbReference>
<evidence type="ECO:0000256" key="1">
    <source>
        <dbReference type="SAM" id="MobiDB-lite"/>
    </source>
</evidence>
<dbReference type="Ensembl" id="ENSPPYT00000008110.2">
    <property type="protein sequence ID" value="ENSPPYP00000007784.2"/>
    <property type="gene ID" value="ENSPPYG00000006873.2"/>
</dbReference>
<organism evidence="3 4">
    <name type="scientific">Pongo abelii</name>
    <name type="common">Sumatran orangutan</name>
    <name type="synonym">Pongo pygmaeus abelii</name>
    <dbReference type="NCBI Taxonomy" id="9601"/>
    <lineage>
        <taxon>Eukaryota</taxon>
        <taxon>Metazoa</taxon>
        <taxon>Chordata</taxon>
        <taxon>Craniata</taxon>
        <taxon>Vertebrata</taxon>
        <taxon>Euteleostomi</taxon>
        <taxon>Mammalia</taxon>
        <taxon>Eutheria</taxon>
        <taxon>Euarchontoglires</taxon>
        <taxon>Primates</taxon>
        <taxon>Haplorrhini</taxon>
        <taxon>Catarrhini</taxon>
        <taxon>Hominidae</taxon>
        <taxon>Pongo</taxon>
    </lineage>
</organism>
<dbReference type="Pfam" id="PF15070">
    <property type="entry name" value="GOLGA2L5"/>
    <property type="match status" value="1"/>
</dbReference>
<protein>
    <recommendedName>
        <fullName evidence="2">Golgin subfamily A conserved domain-containing protein</fullName>
    </recommendedName>
</protein>
<dbReference type="InParanoid" id="H2NPG2"/>
<reference evidence="3" key="2">
    <citation type="submission" date="2025-08" db="UniProtKB">
        <authorList>
            <consortium name="Ensembl"/>
        </authorList>
    </citation>
    <scope>IDENTIFICATION</scope>
</reference>
<feature type="compositionally biased region" description="Basic and acidic residues" evidence="1">
    <location>
        <begin position="7"/>
        <end position="27"/>
    </location>
</feature>
<dbReference type="HOGENOM" id="CLU_159684_0_0_1"/>
<feature type="domain" description="Golgin subfamily A conserved" evidence="2">
    <location>
        <begin position="110"/>
        <end position="244"/>
    </location>
</feature>
<evidence type="ECO:0000313" key="4">
    <source>
        <dbReference type="Proteomes" id="UP000001595"/>
    </source>
</evidence>
<proteinExistence type="predicted"/>